<comment type="caution">
    <text evidence="1">The sequence shown here is derived from an EMBL/GenBank/DDBJ whole genome shotgun (WGS) entry which is preliminary data.</text>
</comment>
<protein>
    <submittedName>
        <fullName evidence="1">Uncharacterized protein</fullName>
    </submittedName>
</protein>
<dbReference type="AlphaFoldDB" id="A0A396Z6G2"/>
<sequence length="80" mass="9764">MHHPFRGFEGFTEGEFQKLTFELEVLARGVLKYFLLKPKVWDYFSDLNLENTWKGFERHLAREWELTIDSDIYKNVIFFE</sequence>
<name>A0A396Z6G2_9LEPT</name>
<reference evidence="2" key="1">
    <citation type="submission" date="2018-05" db="EMBL/GenBank/DDBJ databases">
        <title>Leptospira yasudae sp. nov. and Leptospira stimsonii sp. nov., two pathogenic species of the genus Leptospira isolated from environmental sources.</title>
        <authorList>
            <person name="Casanovas-Massana A."/>
            <person name="Hamond C."/>
            <person name="Santos L.A."/>
            <person name="Hacker K.P."/>
            <person name="Balassiano I."/>
            <person name="Medeiros M.A."/>
            <person name="Reis M.G."/>
            <person name="Ko A.I."/>
            <person name="Wunder E.A."/>
        </authorList>
    </citation>
    <scope>NUCLEOTIDE SEQUENCE [LARGE SCALE GENOMIC DNA]</scope>
    <source>
        <strain evidence="2">Yale</strain>
    </source>
</reference>
<proteinExistence type="predicted"/>
<dbReference type="Proteomes" id="UP000265798">
    <property type="component" value="Unassembled WGS sequence"/>
</dbReference>
<accession>A0A396Z6G2</accession>
<dbReference type="EMBL" id="QHCT01000004">
    <property type="protein sequence ID" value="RHX89284.1"/>
    <property type="molecule type" value="Genomic_DNA"/>
</dbReference>
<gene>
    <name evidence="1" type="ORF">DLM75_15710</name>
</gene>
<organism evidence="1 2">
    <name type="scientific">Leptospira stimsonii</name>
    <dbReference type="NCBI Taxonomy" id="2202203"/>
    <lineage>
        <taxon>Bacteria</taxon>
        <taxon>Pseudomonadati</taxon>
        <taxon>Spirochaetota</taxon>
        <taxon>Spirochaetia</taxon>
        <taxon>Leptospirales</taxon>
        <taxon>Leptospiraceae</taxon>
        <taxon>Leptospira</taxon>
    </lineage>
</organism>
<evidence type="ECO:0000313" key="1">
    <source>
        <dbReference type="EMBL" id="RHX89284.1"/>
    </source>
</evidence>
<evidence type="ECO:0000313" key="2">
    <source>
        <dbReference type="Proteomes" id="UP000265798"/>
    </source>
</evidence>